<organism evidence="1 2">
    <name type="scientific">Streptomyces actinomycinicus</name>
    <dbReference type="NCBI Taxonomy" id="1695166"/>
    <lineage>
        <taxon>Bacteria</taxon>
        <taxon>Bacillati</taxon>
        <taxon>Actinomycetota</taxon>
        <taxon>Actinomycetes</taxon>
        <taxon>Kitasatosporales</taxon>
        <taxon>Streptomycetaceae</taxon>
        <taxon>Streptomyces</taxon>
    </lineage>
</organism>
<reference evidence="1" key="1">
    <citation type="submission" date="2021-01" db="EMBL/GenBank/DDBJ databases">
        <title>WGS of actinomycetes isolated from Thailand.</title>
        <authorList>
            <person name="Thawai C."/>
        </authorList>
    </citation>
    <scope>NUCLEOTIDE SEQUENCE</scope>
    <source>
        <strain evidence="1">RCU-197</strain>
    </source>
</reference>
<evidence type="ECO:0000313" key="2">
    <source>
        <dbReference type="Proteomes" id="UP000661858"/>
    </source>
</evidence>
<protein>
    <submittedName>
        <fullName evidence="1">Uncharacterized protein</fullName>
    </submittedName>
</protein>
<gene>
    <name evidence="1" type="ORF">JK359_33235</name>
</gene>
<dbReference type="RefSeq" id="WP_201843327.1">
    <property type="nucleotide sequence ID" value="NZ_JAERRK010000025.1"/>
</dbReference>
<accession>A0A937JSH5</accession>
<sequence length="66" mass="6925">MKDVADLALALSVVTALRVFGPGGRTLIRRLLGASVRIGAESLAEQRTAYLATDAAPGTEEKGSRR</sequence>
<comment type="caution">
    <text evidence="1">The sequence shown here is derived from an EMBL/GenBank/DDBJ whole genome shotgun (WGS) entry which is preliminary data.</text>
</comment>
<dbReference type="AlphaFoldDB" id="A0A937JSH5"/>
<dbReference type="Proteomes" id="UP000661858">
    <property type="component" value="Unassembled WGS sequence"/>
</dbReference>
<evidence type="ECO:0000313" key="1">
    <source>
        <dbReference type="EMBL" id="MBL1086772.1"/>
    </source>
</evidence>
<name>A0A937JSH5_9ACTN</name>
<dbReference type="EMBL" id="JAERRK010000025">
    <property type="protein sequence ID" value="MBL1086772.1"/>
    <property type="molecule type" value="Genomic_DNA"/>
</dbReference>
<keyword evidence="2" id="KW-1185">Reference proteome</keyword>
<proteinExistence type="predicted"/>